<evidence type="ECO:0000256" key="2">
    <source>
        <dbReference type="SAM" id="Phobius"/>
    </source>
</evidence>
<accession>A0A4R7SRP6</accession>
<evidence type="ECO:0000256" key="1">
    <source>
        <dbReference type="SAM" id="MobiDB-lite"/>
    </source>
</evidence>
<reference evidence="3 4" key="1">
    <citation type="submission" date="2019-03" db="EMBL/GenBank/DDBJ databases">
        <title>Genomic Encyclopedia of Archaeal and Bacterial Type Strains, Phase II (KMG-II): from individual species to whole genera.</title>
        <authorList>
            <person name="Goeker M."/>
        </authorList>
    </citation>
    <scope>NUCLEOTIDE SEQUENCE [LARGE SCALE GENOMIC DNA]</scope>
    <source>
        <strain evidence="3 4">ATCC 25309</strain>
    </source>
</reference>
<feature type="transmembrane region" description="Helical" evidence="2">
    <location>
        <begin position="133"/>
        <end position="152"/>
    </location>
</feature>
<dbReference type="SUPFAM" id="SSF48239">
    <property type="entry name" value="Terpenoid cyclases/Protein prenyltransferases"/>
    <property type="match status" value="1"/>
</dbReference>
<gene>
    <name evidence="3" type="ORF">EI77_00683</name>
</gene>
<dbReference type="OrthoDB" id="9784836at2"/>
<keyword evidence="2" id="KW-0812">Transmembrane</keyword>
<dbReference type="EMBL" id="SOCA01000001">
    <property type="protein sequence ID" value="TDU81375.1"/>
    <property type="molecule type" value="Genomic_DNA"/>
</dbReference>
<name>A0A4R7SRP6_9BACT</name>
<organism evidence="3 4">
    <name type="scientific">Prosthecobacter fusiformis</name>
    <dbReference type="NCBI Taxonomy" id="48464"/>
    <lineage>
        <taxon>Bacteria</taxon>
        <taxon>Pseudomonadati</taxon>
        <taxon>Verrucomicrobiota</taxon>
        <taxon>Verrucomicrobiia</taxon>
        <taxon>Verrucomicrobiales</taxon>
        <taxon>Verrucomicrobiaceae</taxon>
        <taxon>Prosthecobacter</taxon>
    </lineage>
</organism>
<keyword evidence="4" id="KW-1185">Reference proteome</keyword>
<evidence type="ECO:0000313" key="4">
    <source>
        <dbReference type="Proteomes" id="UP000295662"/>
    </source>
</evidence>
<keyword evidence="2" id="KW-1133">Transmembrane helix</keyword>
<sequence length="630" mass="67489">MLDSNVIYPAMDPKKPHSDPSAPGGPPPPSGLSATQPLGPPPGATGNLGYPVQGNLGYPVQPNLGYPMQPGMVPPSAASGPVPVAAVEEEEEFMAVEAVGGEVFHPPALNHFEPARPSNPLIQAWRKVGGGSLALSIAIHVGILVVGGAIVVSTQMIQKQVDFLPGGGTQQGAEASAEMQHKVQQKKRTTLNKSMPMKKIVSTSQNSAVTLPDAPPDFLDVPDVGAMLGGGSLSGAGFGKAGAGSGFGTGMGMGSMQGFVSLPPSMRSRCSPQERLKKLAETGGSAECERAVSASLEWLKGQQNEDGSWGRSGGKRDKAAMTGLALLCYLGRCETPDSPFYGDNVMKGILYLVELSKKNPHGMIAEDIFNNGSTYEHGIATYALGEMYTLARLGSKELPGMRAAFEKGVKLIIDNQNTRGSWTYGGKEAGMTTAYTKDSKGEDLSVAGWQFQALKAAKNSGLKIQGLDAAIKKCTEYVLSKQTKDGGFGKTNRDDHYNQWSLTGAGSLALQTMSKGNTAALKKAMGFLRGFLEAEPLDWNKNCNLYCWYYYTQTFFQAGGDDWKFYNQQFLPQILAAQQPDGSFKKGRPNWPAGDAADPLYRQTLCTLQLEVYYRYLKVADRDEQSFFDR</sequence>
<dbReference type="InterPro" id="IPR008930">
    <property type="entry name" value="Terpenoid_cyclase/PrenylTrfase"/>
</dbReference>
<protein>
    <submittedName>
        <fullName evidence="3">Prenyltransferase/squalene oxidase-like repeat protein</fullName>
    </submittedName>
</protein>
<feature type="region of interest" description="Disordered" evidence="1">
    <location>
        <begin position="1"/>
        <end position="50"/>
    </location>
</feature>
<comment type="caution">
    <text evidence="3">The sequence shown here is derived from an EMBL/GenBank/DDBJ whole genome shotgun (WGS) entry which is preliminary data.</text>
</comment>
<dbReference type="GO" id="GO:0016740">
    <property type="term" value="F:transferase activity"/>
    <property type="evidence" value="ECO:0007669"/>
    <property type="project" value="UniProtKB-KW"/>
</dbReference>
<keyword evidence="3" id="KW-0808">Transferase</keyword>
<dbReference type="AlphaFoldDB" id="A0A4R7SRP6"/>
<dbReference type="Gene3D" id="1.50.10.20">
    <property type="match status" value="2"/>
</dbReference>
<dbReference type="Proteomes" id="UP000295662">
    <property type="component" value="Unassembled WGS sequence"/>
</dbReference>
<keyword evidence="2" id="KW-0472">Membrane</keyword>
<proteinExistence type="predicted"/>
<dbReference type="CDD" id="cd00688">
    <property type="entry name" value="ISOPREN_C2_like"/>
    <property type="match status" value="1"/>
</dbReference>
<evidence type="ECO:0000313" key="3">
    <source>
        <dbReference type="EMBL" id="TDU81375.1"/>
    </source>
</evidence>